<name>A0A1H8QT64_9ACTN</name>
<feature type="domain" description="ChsH2 C-terminal OB-fold" evidence="1">
    <location>
        <begin position="53"/>
        <end position="113"/>
    </location>
</feature>
<dbReference type="InterPro" id="IPR052513">
    <property type="entry name" value="Thioester_dehydratase-like"/>
</dbReference>
<dbReference type="OrthoDB" id="4542282at2"/>
<dbReference type="InterPro" id="IPR002878">
    <property type="entry name" value="ChsH2_C"/>
</dbReference>
<reference evidence="4" key="1">
    <citation type="submission" date="2016-10" db="EMBL/GenBank/DDBJ databases">
        <authorList>
            <person name="Varghese N."/>
            <person name="Submissions S."/>
        </authorList>
    </citation>
    <scope>NUCLEOTIDE SEQUENCE [LARGE SCALE GENOMIC DNA]</scope>
    <source>
        <strain evidence="4">DSM 45413</strain>
    </source>
</reference>
<dbReference type="STRING" id="673521.SAMN05660991_00787"/>
<accession>A0A1H8QT64</accession>
<evidence type="ECO:0008006" key="5">
    <source>
        <dbReference type="Google" id="ProtNLM"/>
    </source>
</evidence>
<dbReference type="InterPro" id="IPR022002">
    <property type="entry name" value="ChsH2_Znr"/>
</dbReference>
<dbReference type="AlphaFoldDB" id="A0A1H8QT64"/>
<evidence type="ECO:0000259" key="2">
    <source>
        <dbReference type="Pfam" id="PF12172"/>
    </source>
</evidence>
<evidence type="ECO:0000259" key="1">
    <source>
        <dbReference type="Pfam" id="PF01796"/>
    </source>
</evidence>
<feature type="domain" description="ChsH2 rubredoxin-like zinc ribbon" evidence="2">
    <location>
        <begin position="16"/>
        <end position="51"/>
    </location>
</feature>
<dbReference type="Proteomes" id="UP000198960">
    <property type="component" value="Unassembled WGS sequence"/>
</dbReference>
<dbReference type="PANTHER" id="PTHR34075:SF5">
    <property type="entry name" value="BLR3430 PROTEIN"/>
    <property type="match status" value="1"/>
</dbReference>
<gene>
    <name evidence="3" type="ORF">SAMN05660991_00787</name>
</gene>
<proteinExistence type="predicted"/>
<dbReference type="RefSeq" id="WP_091940395.1">
    <property type="nucleotide sequence ID" value="NZ_FOEE01000002.1"/>
</dbReference>
<dbReference type="EMBL" id="FOEE01000002">
    <property type="protein sequence ID" value="SEO57365.1"/>
    <property type="molecule type" value="Genomic_DNA"/>
</dbReference>
<sequence length="129" mass="13746">MSLLALQRDAWSAPFFDAAGEGRLLILQCGNCQRFSAPQARHCGFCSSTQLAWVESGGRGEVITWTTPHRRENGTTAAAYVVAIVQLDEGPWMYVHGAPDVALVAGQRASITFTAVADGEPLPVLGVDS</sequence>
<evidence type="ECO:0000313" key="4">
    <source>
        <dbReference type="Proteomes" id="UP000198960"/>
    </source>
</evidence>
<dbReference type="InterPro" id="IPR012340">
    <property type="entry name" value="NA-bd_OB-fold"/>
</dbReference>
<dbReference type="Pfam" id="PF01796">
    <property type="entry name" value="OB_ChsH2_C"/>
    <property type="match status" value="1"/>
</dbReference>
<dbReference type="Pfam" id="PF12172">
    <property type="entry name" value="zf-ChsH2"/>
    <property type="match status" value="1"/>
</dbReference>
<dbReference type="SUPFAM" id="SSF50249">
    <property type="entry name" value="Nucleic acid-binding proteins"/>
    <property type="match status" value="1"/>
</dbReference>
<organism evidence="3 4">
    <name type="scientific">Trujillonella endophytica</name>
    <dbReference type="NCBI Taxonomy" id="673521"/>
    <lineage>
        <taxon>Bacteria</taxon>
        <taxon>Bacillati</taxon>
        <taxon>Actinomycetota</taxon>
        <taxon>Actinomycetes</taxon>
        <taxon>Geodermatophilales</taxon>
        <taxon>Geodermatophilaceae</taxon>
        <taxon>Trujillonella</taxon>
    </lineage>
</organism>
<keyword evidence="4" id="KW-1185">Reference proteome</keyword>
<evidence type="ECO:0000313" key="3">
    <source>
        <dbReference type="EMBL" id="SEO57365.1"/>
    </source>
</evidence>
<protein>
    <recommendedName>
        <fullName evidence="5">DUF35 domain-containing protein</fullName>
    </recommendedName>
</protein>
<dbReference type="PANTHER" id="PTHR34075">
    <property type="entry name" value="BLR3430 PROTEIN"/>
    <property type="match status" value="1"/>
</dbReference>
<dbReference type="Gene3D" id="6.10.30.10">
    <property type="match status" value="1"/>
</dbReference>